<organism evidence="2 3">
    <name type="scientific">Chryseobacterium aquaticum</name>
    <dbReference type="NCBI Taxonomy" id="452084"/>
    <lineage>
        <taxon>Bacteria</taxon>
        <taxon>Pseudomonadati</taxon>
        <taxon>Bacteroidota</taxon>
        <taxon>Flavobacteriia</taxon>
        <taxon>Flavobacteriales</taxon>
        <taxon>Weeksellaceae</taxon>
        <taxon>Chryseobacterium group</taxon>
        <taxon>Chryseobacterium</taxon>
    </lineage>
</organism>
<dbReference type="Proteomes" id="UP000548067">
    <property type="component" value="Unassembled WGS sequence"/>
</dbReference>
<evidence type="ECO:0000313" key="2">
    <source>
        <dbReference type="EMBL" id="NMR34681.1"/>
    </source>
</evidence>
<name>A0A848N876_9FLAO</name>
<keyword evidence="1" id="KW-1133">Transmembrane helix</keyword>
<proteinExistence type="predicted"/>
<feature type="transmembrane region" description="Helical" evidence="1">
    <location>
        <begin position="100"/>
        <end position="124"/>
    </location>
</feature>
<dbReference type="EMBL" id="JABCJF010000005">
    <property type="protein sequence ID" value="NMR34681.1"/>
    <property type="molecule type" value="Genomic_DNA"/>
</dbReference>
<dbReference type="RefSeq" id="WP_169321461.1">
    <property type="nucleotide sequence ID" value="NZ_JABCJF010000005.1"/>
</dbReference>
<feature type="transmembrane region" description="Helical" evidence="1">
    <location>
        <begin position="26"/>
        <end position="47"/>
    </location>
</feature>
<evidence type="ECO:0000256" key="1">
    <source>
        <dbReference type="SAM" id="Phobius"/>
    </source>
</evidence>
<feature type="transmembrane region" description="Helical" evidence="1">
    <location>
        <begin position="59"/>
        <end position="79"/>
    </location>
</feature>
<reference evidence="2 3" key="1">
    <citation type="submission" date="2020-04" db="EMBL/GenBank/DDBJ databases">
        <title>Genome analysis and antimicrobial resistance characteristics of Chryseobacterium aquaticum isolated from farmed salmonids.</title>
        <authorList>
            <person name="Saticioglu I.B."/>
            <person name="Duman M."/>
            <person name="Altun S."/>
        </authorList>
    </citation>
    <scope>NUCLEOTIDE SEQUENCE [LARGE SCALE GENOMIC DNA]</scope>
    <source>
        <strain evidence="2 3">C-174</strain>
    </source>
</reference>
<protein>
    <submittedName>
        <fullName evidence="2">Uncharacterized protein</fullName>
    </submittedName>
</protein>
<evidence type="ECO:0000313" key="3">
    <source>
        <dbReference type="Proteomes" id="UP000548067"/>
    </source>
</evidence>
<gene>
    <name evidence="2" type="ORF">HIO71_10725</name>
</gene>
<keyword evidence="1" id="KW-0812">Transmembrane</keyword>
<comment type="caution">
    <text evidence="2">The sequence shown here is derived from an EMBL/GenBank/DDBJ whole genome shotgun (WGS) entry which is preliminary data.</text>
</comment>
<keyword evidence="1" id="KW-0472">Membrane</keyword>
<accession>A0A848N876</accession>
<dbReference type="AlphaFoldDB" id="A0A848N876"/>
<sequence length="128" mass="15203">MILIDYLYYQFTNFYKYFEKDGTHKASGIILTCGMLCWNLIFLIIILDNYFNVNLGPKNKYFLLIYCLPIILLIGLRYWKYTSYEEIDKKIKSFSKNKRIVWDVLLILYVIISLPLFIGFAAYFGGSK</sequence>